<dbReference type="GO" id="GO:0005886">
    <property type="term" value="C:plasma membrane"/>
    <property type="evidence" value="ECO:0007669"/>
    <property type="project" value="UniProtKB-SubCell"/>
</dbReference>
<dbReference type="AlphaFoldDB" id="A0A7Y9LMJ0"/>
<organism evidence="10 11">
    <name type="scientific">Pigmentiphaga litoralis</name>
    <dbReference type="NCBI Taxonomy" id="516702"/>
    <lineage>
        <taxon>Bacteria</taxon>
        <taxon>Pseudomonadati</taxon>
        <taxon>Pseudomonadota</taxon>
        <taxon>Betaproteobacteria</taxon>
        <taxon>Burkholderiales</taxon>
        <taxon>Alcaligenaceae</taxon>
        <taxon>Pigmentiphaga</taxon>
    </lineage>
</organism>
<dbReference type="PANTHER" id="PTHR33778:SF1">
    <property type="entry name" value="MAGNESIUM TRANSPORTER YHID-RELATED"/>
    <property type="match status" value="1"/>
</dbReference>
<dbReference type="Pfam" id="PF02308">
    <property type="entry name" value="MgtC"/>
    <property type="match status" value="1"/>
</dbReference>
<sequence length="176" mass="18511">MWNEIWNTTVAEFSDLHDVAEMTRVCVRLLVAMVLGGLLGYERELRGTAAGLRTHMLVAVGAALFVLVPLQAGTQLADMSRVLQGVIAGIGFLGAGAIIKLGEQQVRGVTTAASIWATAAIGIAAGMGREATAILSTVFALVILAAVRKVAPDKRSPPLVEVPNGARPEDRSRLMP</sequence>
<evidence type="ECO:0000256" key="1">
    <source>
        <dbReference type="ARBA" id="ARBA00004651"/>
    </source>
</evidence>
<evidence type="ECO:0000256" key="4">
    <source>
        <dbReference type="ARBA" id="ARBA00022692"/>
    </source>
</evidence>
<evidence type="ECO:0000259" key="9">
    <source>
        <dbReference type="Pfam" id="PF02308"/>
    </source>
</evidence>
<dbReference type="EMBL" id="JACBYR010000001">
    <property type="protein sequence ID" value="NYE83672.1"/>
    <property type="molecule type" value="Genomic_DNA"/>
</dbReference>
<dbReference type="PANTHER" id="PTHR33778">
    <property type="entry name" value="PROTEIN MGTC"/>
    <property type="match status" value="1"/>
</dbReference>
<accession>A0A7Y9LMJ0</accession>
<name>A0A7Y9LMJ0_9BURK</name>
<comment type="subcellular location">
    <subcellularLocation>
        <location evidence="7">Cell inner membrane</location>
        <topology evidence="7">Multi-pass membrane protein</topology>
    </subcellularLocation>
    <subcellularLocation>
        <location evidence="1">Cell membrane</location>
        <topology evidence="1">Multi-pass membrane protein</topology>
    </subcellularLocation>
</comment>
<keyword evidence="3" id="KW-1003">Cell membrane</keyword>
<evidence type="ECO:0000313" key="11">
    <source>
        <dbReference type="Proteomes" id="UP000542125"/>
    </source>
</evidence>
<evidence type="ECO:0000256" key="3">
    <source>
        <dbReference type="ARBA" id="ARBA00022475"/>
    </source>
</evidence>
<dbReference type="InterPro" id="IPR003416">
    <property type="entry name" value="MgtC/SapB/SrpB/YhiD_fam"/>
</dbReference>
<protein>
    <recommendedName>
        <fullName evidence="7">Protein MgtC</fullName>
    </recommendedName>
</protein>
<keyword evidence="7" id="KW-0997">Cell inner membrane</keyword>
<feature type="transmembrane region" description="Helical" evidence="7">
    <location>
        <begin position="22"/>
        <end position="40"/>
    </location>
</feature>
<gene>
    <name evidence="10" type="ORF">FHW18_002943</name>
</gene>
<comment type="similarity">
    <text evidence="2 7">Belongs to the MgtC/SapB family.</text>
</comment>
<evidence type="ECO:0000256" key="6">
    <source>
        <dbReference type="ARBA" id="ARBA00023136"/>
    </source>
</evidence>
<feature type="transmembrane region" description="Helical" evidence="7">
    <location>
        <begin position="106"/>
        <end position="125"/>
    </location>
</feature>
<comment type="caution">
    <text evidence="10">The sequence shown here is derived from an EMBL/GenBank/DDBJ whole genome shotgun (WGS) entry which is preliminary data.</text>
</comment>
<keyword evidence="6 7" id="KW-0472">Membrane</keyword>
<feature type="transmembrane region" description="Helical" evidence="7">
    <location>
        <begin position="131"/>
        <end position="147"/>
    </location>
</feature>
<evidence type="ECO:0000313" key="10">
    <source>
        <dbReference type="EMBL" id="NYE83672.1"/>
    </source>
</evidence>
<keyword evidence="4 7" id="KW-0812">Transmembrane</keyword>
<reference evidence="10 11" key="1">
    <citation type="submission" date="2020-07" db="EMBL/GenBank/DDBJ databases">
        <title>Genomic Encyclopedia of Type Strains, Phase IV (KMG-V): Genome sequencing to study the core and pangenomes of soil and plant-associated prokaryotes.</title>
        <authorList>
            <person name="Whitman W."/>
        </authorList>
    </citation>
    <scope>NUCLEOTIDE SEQUENCE [LARGE SCALE GENOMIC DNA]</scope>
    <source>
        <strain evidence="10 11">SAS40</strain>
    </source>
</reference>
<evidence type="ECO:0000256" key="5">
    <source>
        <dbReference type="ARBA" id="ARBA00022989"/>
    </source>
</evidence>
<feature type="transmembrane region" description="Helical" evidence="7">
    <location>
        <begin position="82"/>
        <end position="99"/>
    </location>
</feature>
<feature type="domain" description="MgtC/SapB/SrpB/YhiD N-terminal" evidence="9">
    <location>
        <begin position="29"/>
        <end position="150"/>
    </location>
</feature>
<keyword evidence="5 7" id="KW-1133">Transmembrane helix</keyword>
<dbReference type="Proteomes" id="UP000542125">
    <property type="component" value="Unassembled WGS sequence"/>
</dbReference>
<proteinExistence type="inferred from homology"/>
<evidence type="ECO:0000256" key="8">
    <source>
        <dbReference type="SAM" id="MobiDB-lite"/>
    </source>
</evidence>
<dbReference type="InterPro" id="IPR049177">
    <property type="entry name" value="MgtC_SapB_SrpB_YhiD_N"/>
</dbReference>
<feature type="transmembrane region" description="Helical" evidence="7">
    <location>
        <begin position="52"/>
        <end position="70"/>
    </location>
</feature>
<feature type="region of interest" description="Disordered" evidence="8">
    <location>
        <begin position="157"/>
        <end position="176"/>
    </location>
</feature>
<feature type="compositionally biased region" description="Basic and acidic residues" evidence="8">
    <location>
        <begin position="167"/>
        <end position="176"/>
    </location>
</feature>
<keyword evidence="11" id="KW-1185">Reference proteome</keyword>
<dbReference type="PRINTS" id="PR01837">
    <property type="entry name" value="MGTCSAPBPROT"/>
</dbReference>
<evidence type="ECO:0000256" key="2">
    <source>
        <dbReference type="ARBA" id="ARBA00009298"/>
    </source>
</evidence>
<evidence type="ECO:0000256" key="7">
    <source>
        <dbReference type="RuleBase" id="RU365041"/>
    </source>
</evidence>
<dbReference type="RefSeq" id="WP_179587454.1">
    <property type="nucleotide sequence ID" value="NZ_JACBYR010000001.1"/>
</dbReference>